<feature type="transmembrane region" description="Helical" evidence="2">
    <location>
        <begin position="127"/>
        <end position="145"/>
    </location>
</feature>
<evidence type="ECO:0000313" key="4">
    <source>
        <dbReference type="Proteomes" id="UP000054466"/>
    </source>
</evidence>
<keyword evidence="2" id="KW-1133">Transmembrane helix</keyword>
<feature type="region of interest" description="Disordered" evidence="1">
    <location>
        <begin position="606"/>
        <end position="633"/>
    </location>
</feature>
<dbReference type="OrthoDB" id="5322539at2759"/>
<evidence type="ECO:0000256" key="1">
    <source>
        <dbReference type="SAM" id="MobiDB-lite"/>
    </source>
</evidence>
<feature type="compositionally biased region" description="Low complexity" evidence="1">
    <location>
        <begin position="48"/>
        <end position="58"/>
    </location>
</feature>
<dbReference type="Proteomes" id="UP000054466">
    <property type="component" value="Unassembled WGS sequence"/>
</dbReference>
<gene>
    <name evidence="3" type="ORF">PV07_09302</name>
</gene>
<feature type="compositionally biased region" description="Basic and acidic residues" evidence="1">
    <location>
        <begin position="606"/>
        <end position="618"/>
    </location>
</feature>
<proteinExistence type="predicted"/>
<dbReference type="HOGENOM" id="CLU_008809_1_0_1"/>
<dbReference type="RefSeq" id="XP_016246404.1">
    <property type="nucleotide sequence ID" value="XM_016396548.1"/>
</dbReference>
<dbReference type="EMBL" id="KN847044">
    <property type="protein sequence ID" value="KIW26188.1"/>
    <property type="molecule type" value="Genomic_DNA"/>
</dbReference>
<name>A0A0D2C4S9_9EURO</name>
<feature type="region of interest" description="Disordered" evidence="1">
    <location>
        <begin position="47"/>
        <end position="71"/>
    </location>
</feature>
<reference evidence="3 4" key="1">
    <citation type="submission" date="2015-01" db="EMBL/GenBank/DDBJ databases">
        <title>The Genome Sequence of Cladophialophora immunda CBS83496.</title>
        <authorList>
            <consortium name="The Broad Institute Genomics Platform"/>
            <person name="Cuomo C."/>
            <person name="de Hoog S."/>
            <person name="Gorbushina A."/>
            <person name="Stielow B."/>
            <person name="Teixiera M."/>
            <person name="Abouelleil A."/>
            <person name="Chapman S.B."/>
            <person name="Priest M."/>
            <person name="Young S.K."/>
            <person name="Wortman J."/>
            <person name="Nusbaum C."/>
            <person name="Birren B."/>
        </authorList>
    </citation>
    <scope>NUCLEOTIDE SEQUENCE [LARGE SCALE GENOMIC DNA]</scope>
    <source>
        <strain evidence="3 4">CBS 83496</strain>
    </source>
</reference>
<organism evidence="3 4">
    <name type="scientific">Cladophialophora immunda</name>
    <dbReference type="NCBI Taxonomy" id="569365"/>
    <lineage>
        <taxon>Eukaryota</taxon>
        <taxon>Fungi</taxon>
        <taxon>Dikarya</taxon>
        <taxon>Ascomycota</taxon>
        <taxon>Pezizomycotina</taxon>
        <taxon>Eurotiomycetes</taxon>
        <taxon>Chaetothyriomycetidae</taxon>
        <taxon>Chaetothyriales</taxon>
        <taxon>Herpotrichiellaceae</taxon>
        <taxon>Cladophialophora</taxon>
    </lineage>
</organism>
<dbReference type="AlphaFoldDB" id="A0A0D2C4S9"/>
<keyword evidence="2" id="KW-0472">Membrane</keyword>
<dbReference type="STRING" id="569365.A0A0D2C4S9"/>
<protein>
    <submittedName>
        <fullName evidence="3">Uncharacterized protein</fullName>
    </submittedName>
</protein>
<evidence type="ECO:0000256" key="2">
    <source>
        <dbReference type="SAM" id="Phobius"/>
    </source>
</evidence>
<feature type="transmembrane region" description="Helical" evidence="2">
    <location>
        <begin position="157"/>
        <end position="181"/>
    </location>
</feature>
<accession>A0A0D2C4S9</accession>
<dbReference type="PANTHER" id="PTHR35041">
    <property type="entry name" value="MEDIATOR OF RNA POLYMERASE II TRANSCRIPTION SUBUNIT 1"/>
    <property type="match status" value="1"/>
</dbReference>
<keyword evidence="2" id="KW-0812">Transmembrane</keyword>
<feature type="transmembrane region" description="Helical" evidence="2">
    <location>
        <begin position="536"/>
        <end position="558"/>
    </location>
</feature>
<keyword evidence="4" id="KW-1185">Reference proteome</keyword>
<dbReference type="PANTHER" id="PTHR35041:SF6">
    <property type="entry name" value="FORMYLMETHIONINE DEFORMYLASE-LIKE PROTEIN-RELATED"/>
    <property type="match status" value="1"/>
</dbReference>
<dbReference type="VEuPathDB" id="FungiDB:PV07_09302"/>
<sequence length="633" mass="69645">MTKCAALEGLHHSWQPFLSLFNMHRKPVPARPAAVFGPDTAITGSLNSSSVATSTPPVVKDDRPQSKTASPELRGPIWRTRATITMCLALAAGTLLATAHHLVYAYYSGRAVQNSIGQQWINRIGTAFAFLVKTALVIAVGSAYVQRQWYKLGTRSYRIAQVDVLFGVLGDATLFLSGLWFENGLLGLLALSCWLLPFAAIVTPGTLTVDLTPQVDMHPVQVAQHQFNYSTYAITQSIGNTYHSASTEVSRIAIATATSGQVLSIPSHYQNESYTLNFFGPAVDCFRNSTILSQMENSWATNGTMNENKLVFASWVPSDEAHAGPPWDFESNEAYETVDNTNNMGGVAPDYLTPTFPLRLFLFASDGLRPESTTESVTECVLHNASYTVDFDFTWPNQDVRLRQLALKETIITDDDQDLMSVAGSYVLSYSDPYLSNRRLSYKAIMDAFGSIFVGEATYSHYGVTIPSGGSRYSQTAVDWTNSETIQRSLEGLFHNITLGLLSSKQLVMNDTVAPFVNVSVTTYPNKYTYDAFDLWLSYGIAIGVTLLCVAFGLEAIVRNQATYSNRFSTILRTTRNSAFDDLVGENDDGSDPLPTSIGEAILLHEANRQRQGREKKSTGTKSPQFVEERLLP</sequence>
<feature type="transmembrane region" description="Helical" evidence="2">
    <location>
        <begin position="187"/>
        <end position="209"/>
    </location>
</feature>
<feature type="transmembrane region" description="Helical" evidence="2">
    <location>
        <begin position="84"/>
        <end position="107"/>
    </location>
</feature>
<evidence type="ECO:0000313" key="3">
    <source>
        <dbReference type="EMBL" id="KIW26188.1"/>
    </source>
</evidence>
<dbReference type="GeneID" id="27348496"/>